<evidence type="ECO:0000313" key="9">
    <source>
        <dbReference type="EMBL" id="EGG22269.1"/>
    </source>
</evidence>
<evidence type="ECO:0000256" key="7">
    <source>
        <dbReference type="RuleBase" id="RU003435"/>
    </source>
</evidence>
<evidence type="ECO:0000256" key="4">
    <source>
        <dbReference type="ARBA" id="ARBA00022801"/>
    </source>
</evidence>
<organism evidence="9 10">
    <name type="scientific">Cavenderia fasciculata</name>
    <name type="common">Slime mold</name>
    <name type="synonym">Dictyostelium fasciculatum</name>
    <dbReference type="NCBI Taxonomy" id="261658"/>
    <lineage>
        <taxon>Eukaryota</taxon>
        <taxon>Amoebozoa</taxon>
        <taxon>Evosea</taxon>
        <taxon>Eumycetozoa</taxon>
        <taxon>Dictyostelia</taxon>
        <taxon>Acytosteliales</taxon>
        <taxon>Cavenderiaceae</taxon>
        <taxon>Cavenderia</taxon>
    </lineage>
</organism>
<evidence type="ECO:0000256" key="1">
    <source>
        <dbReference type="ARBA" id="ARBA00006040"/>
    </source>
</evidence>
<evidence type="ECO:0000256" key="3">
    <source>
        <dbReference type="ARBA" id="ARBA00022723"/>
    </source>
</evidence>
<dbReference type="KEGG" id="dfa:DFA_04387"/>
<keyword evidence="5 7" id="KW-0862">Zinc</keyword>
<dbReference type="Proteomes" id="UP000007797">
    <property type="component" value="Unassembled WGS sequence"/>
</dbReference>
<dbReference type="GO" id="GO:0004222">
    <property type="term" value="F:metalloendopeptidase activity"/>
    <property type="evidence" value="ECO:0007669"/>
    <property type="project" value="InterPro"/>
</dbReference>
<evidence type="ECO:0000259" key="8">
    <source>
        <dbReference type="Pfam" id="PF01432"/>
    </source>
</evidence>
<dbReference type="OrthoDB" id="534666at2759"/>
<sequence>MLDSKNLNISLFYLRQLFFSSFDQKIHANDTECFDKLSDVWRHFAKNVALVENQLGTNGSAAFGHLFGYDASYYSCGVNVFEKSGVMNKEQGRKLRTDVLSVGGSQDSNVTLKNFLGRNFLP</sequence>
<accession>F4PPF6</accession>
<dbReference type="SUPFAM" id="SSF55486">
    <property type="entry name" value="Metalloproteases ('zincins'), catalytic domain"/>
    <property type="match status" value="1"/>
</dbReference>
<dbReference type="PANTHER" id="PTHR11804">
    <property type="entry name" value="PROTEASE M3 THIMET OLIGOPEPTIDASE-RELATED"/>
    <property type="match status" value="1"/>
</dbReference>
<dbReference type="InterPro" id="IPR001567">
    <property type="entry name" value="Pept_M3A_M3B_dom"/>
</dbReference>
<comment type="cofactor">
    <cofactor evidence="7">
        <name>Zn(2+)</name>
        <dbReference type="ChEBI" id="CHEBI:29105"/>
    </cofactor>
    <text evidence="7">Binds 1 zinc ion.</text>
</comment>
<reference evidence="10" key="1">
    <citation type="journal article" date="2011" name="Genome Res.">
        <title>Phylogeny-wide analysis of social amoeba genomes highlights ancient origins for complex intercellular communication.</title>
        <authorList>
            <person name="Heidel A.J."/>
            <person name="Lawal H.M."/>
            <person name="Felder M."/>
            <person name="Schilde C."/>
            <person name="Helps N.R."/>
            <person name="Tunggal B."/>
            <person name="Rivero F."/>
            <person name="John U."/>
            <person name="Schleicher M."/>
            <person name="Eichinger L."/>
            <person name="Platzer M."/>
            <person name="Noegel A.A."/>
            <person name="Schaap P."/>
            <person name="Gloeckner G."/>
        </authorList>
    </citation>
    <scope>NUCLEOTIDE SEQUENCE [LARGE SCALE GENOMIC DNA]</scope>
    <source>
        <strain evidence="10">SH3</strain>
    </source>
</reference>
<evidence type="ECO:0000256" key="2">
    <source>
        <dbReference type="ARBA" id="ARBA00022670"/>
    </source>
</evidence>
<keyword evidence="2 7" id="KW-0645">Protease</keyword>
<name>F4PPF6_CACFS</name>
<protein>
    <recommendedName>
        <fullName evidence="8">Peptidase M3A/M3B catalytic domain-containing protein</fullName>
    </recommendedName>
</protein>
<evidence type="ECO:0000313" key="10">
    <source>
        <dbReference type="Proteomes" id="UP000007797"/>
    </source>
</evidence>
<feature type="domain" description="Peptidase M3A/M3B catalytic" evidence="8">
    <location>
        <begin position="1"/>
        <end position="119"/>
    </location>
</feature>
<dbReference type="EMBL" id="GL883009">
    <property type="protein sequence ID" value="EGG22269.1"/>
    <property type="molecule type" value="Genomic_DNA"/>
</dbReference>
<dbReference type="OMA" id="IHANDTE"/>
<dbReference type="Pfam" id="PF01432">
    <property type="entry name" value="Peptidase_M3"/>
    <property type="match status" value="1"/>
</dbReference>
<dbReference type="Gene3D" id="1.10.1370.10">
    <property type="entry name" value="Neurolysin, domain 3"/>
    <property type="match status" value="1"/>
</dbReference>
<comment type="similarity">
    <text evidence="1 7">Belongs to the peptidase M3 family.</text>
</comment>
<dbReference type="InterPro" id="IPR024077">
    <property type="entry name" value="Neurolysin/TOP_dom2"/>
</dbReference>
<dbReference type="GO" id="GO:0006508">
    <property type="term" value="P:proteolysis"/>
    <property type="evidence" value="ECO:0007669"/>
    <property type="project" value="UniProtKB-KW"/>
</dbReference>
<dbReference type="PANTHER" id="PTHR11804:SF84">
    <property type="entry name" value="SACCHAROLYSIN"/>
    <property type="match status" value="1"/>
</dbReference>
<evidence type="ECO:0000256" key="5">
    <source>
        <dbReference type="ARBA" id="ARBA00022833"/>
    </source>
</evidence>
<keyword evidence="6 7" id="KW-0482">Metalloprotease</keyword>
<dbReference type="RefSeq" id="XP_004360120.1">
    <property type="nucleotide sequence ID" value="XM_004360063.1"/>
</dbReference>
<dbReference type="InterPro" id="IPR045090">
    <property type="entry name" value="Pept_M3A_M3B"/>
</dbReference>
<gene>
    <name evidence="9" type="ORF">DFA_04387</name>
</gene>
<dbReference type="GeneID" id="14874750"/>
<evidence type="ECO:0000256" key="6">
    <source>
        <dbReference type="ARBA" id="ARBA00023049"/>
    </source>
</evidence>
<keyword evidence="4 7" id="KW-0378">Hydrolase</keyword>
<keyword evidence="10" id="KW-1185">Reference proteome</keyword>
<proteinExistence type="inferred from homology"/>
<dbReference type="GO" id="GO:0046872">
    <property type="term" value="F:metal ion binding"/>
    <property type="evidence" value="ECO:0007669"/>
    <property type="project" value="UniProtKB-UniRule"/>
</dbReference>
<dbReference type="STRING" id="1054147.F4PPF6"/>
<keyword evidence="3 7" id="KW-0479">Metal-binding</keyword>
<dbReference type="AlphaFoldDB" id="F4PPF6"/>
<dbReference type="GO" id="GO:0006518">
    <property type="term" value="P:peptide metabolic process"/>
    <property type="evidence" value="ECO:0007669"/>
    <property type="project" value="TreeGrafter"/>
</dbReference>